<protein>
    <recommendedName>
        <fullName evidence="3">LysM domain-containing protein</fullName>
    </recommendedName>
</protein>
<dbReference type="Pfam" id="PF01551">
    <property type="entry name" value="Peptidase_M23"/>
    <property type="match status" value="1"/>
</dbReference>
<evidence type="ECO:0000259" key="3">
    <source>
        <dbReference type="PROSITE" id="PS51782"/>
    </source>
</evidence>
<organism evidence="4 5">
    <name type="scientific">Spirochaeta lutea</name>
    <dbReference type="NCBI Taxonomy" id="1480694"/>
    <lineage>
        <taxon>Bacteria</taxon>
        <taxon>Pseudomonadati</taxon>
        <taxon>Spirochaetota</taxon>
        <taxon>Spirochaetia</taxon>
        <taxon>Spirochaetales</taxon>
        <taxon>Spirochaetaceae</taxon>
        <taxon>Spirochaeta</taxon>
    </lineage>
</organism>
<comment type="similarity">
    <text evidence="1">Belongs to the E.coli NlpD/Haemophilus LppB family.</text>
</comment>
<evidence type="ECO:0000313" key="4">
    <source>
        <dbReference type="EMBL" id="KGE73840.1"/>
    </source>
</evidence>
<dbReference type="EMBL" id="JNUP01000003">
    <property type="protein sequence ID" value="KGE73840.1"/>
    <property type="molecule type" value="Genomic_DNA"/>
</dbReference>
<dbReference type="InterPro" id="IPR050570">
    <property type="entry name" value="Cell_wall_metabolism_enzyme"/>
</dbReference>
<dbReference type="SUPFAM" id="SSF54106">
    <property type="entry name" value="LysM domain"/>
    <property type="match status" value="1"/>
</dbReference>
<dbReference type="CDD" id="cd00118">
    <property type="entry name" value="LysM"/>
    <property type="match status" value="2"/>
</dbReference>
<dbReference type="InterPro" id="IPR016047">
    <property type="entry name" value="M23ase_b-sheet_dom"/>
</dbReference>
<dbReference type="SUPFAM" id="SSF51261">
    <property type="entry name" value="Duplicated hybrid motif"/>
    <property type="match status" value="1"/>
</dbReference>
<sequence length="314" mass="33921">MRQLSRAFIIGSSVIAMLVLLVPAVLPEQVYHQVEPGDTLYSIARMYGTEVELLKTQNDISDPSKLFVGQRLVIPSTHQVQAGDTYYSIARRYNMGLNELLELNNVDQNSVLRVGTVLTVSKAAQRSGETGSRGQNSSGQGDSNAPRVVTPSDNPGKSQDKPDSQAAGADRSQENRANIPTSSSVSGTMFESQVYRDETGTSWPVEGDRFTFSGKFPGISIMGQRGAPVLAVTSGRVIYSGPHSTLGQVTFVQHPRGYIYIYGGNETLLVSTGDEVKTGQQLGTLGITPVIQKPQLYFSVWKDGSYVDPASAPR</sequence>
<feature type="region of interest" description="Disordered" evidence="2">
    <location>
        <begin position="123"/>
        <end position="190"/>
    </location>
</feature>
<dbReference type="Gene3D" id="3.10.350.10">
    <property type="entry name" value="LysM domain"/>
    <property type="match status" value="2"/>
</dbReference>
<evidence type="ECO:0000256" key="2">
    <source>
        <dbReference type="SAM" id="MobiDB-lite"/>
    </source>
</evidence>
<reference evidence="4 5" key="1">
    <citation type="submission" date="2014-05" db="EMBL/GenBank/DDBJ databases">
        <title>De novo Genome Sequence of Spirocheata sp.</title>
        <authorList>
            <person name="Shivani Y."/>
            <person name="Subhash Y."/>
            <person name="Tushar L."/>
            <person name="Sasikala C."/>
            <person name="Ramana C.V."/>
        </authorList>
    </citation>
    <scope>NUCLEOTIDE SEQUENCE [LARGE SCALE GENOMIC DNA]</scope>
    <source>
        <strain evidence="4 5">JC230</strain>
    </source>
</reference>
<dbReference type="AlphaFoldDB" id="A0A098R160"/>
<feature type="compositionally biased region" description="Polar residues" evidence="2">
    <location>
        <begin position="175"/>
        <end position="190"/>
    </location>
</feature>
<feature type="domain" description="LysM" evidence="3">
    <location>
        <begin position="76"/>
        <end position="120"/>
    </location>
</feature>
<dbReference type="Pfam" id="PF01476">
    <property type="entry name" value="LysM"/>
    <property type="match status" value="2"/>
</dbReference>
<dbReference type="OrthoDB" id="308800at2"/>
<dbReference type="PROSITE" id="PS51782">
    <property type="entry name" value="LYSM"/>
    <property type="match status" value="2"/>
</dbReference>
<proteinExistence type="inferred from homology"/>
<dbReference type="Gene3D" id="2.70.70.10">
    <property type="entry name" value="Glucose Permease (Domain IIA)"/>
    <property type="match status" value="1"/>
</dbReference>
<dbReference type="GO" id="GO:0004222">
    <property type="term" value="F:metalloendopeptidase activity"/>
    <property type="evidence" value="ECO:0007669"/>
    <property type="project" value="TreeGrafter"/>
</dbReference>
<name>A0A098R160_9SPIO</name>
<dbReference type="InterPro" id="IPR018392">
    <property type="entry name" value="LysM"/>
</dbReference>
<accession>A0A098R160</accession>
<feature type="compositionally biased region" description="Polar residues" evidence="2">
    <location>
        <begin position="123"/>
        <end position="143"/>
    </location>
</feature>
<keyword evidence="5" id="KW-1185">Reference proteome</keyword>
<dbReference type="PANTHER" id="PTHR21666:SF263">
    <property type="entry name" value="MUREIN HYDROLASE ACTIVATOR NLPD"/>
    <property type="match status" value="1"/>
</dbReference>
<evidence type="ECO:0000313" key="5">
    <source>
        <dbReference type="Proteomes" id="UP000029692"/>
    </source>
</evidence>
<dbReference type="InterPro" id="IPR036779">
    <property type="entry name" value="LysM_dom_sf"/>
</dbReference>
<feature type="domain" description="LysM" evidence="3">
    <location>
        <begin position="30"/>
        <end position="74"/>
    </location>
</feature>
<dbReference type="CDD" id="cd12797">
    <property type="entry name" value="M23_peptidase"/>
    <property type="match status" value="1"/>
</dbReference>
<dbReference type="eggNOG" id="COG4942">
    <property type="taxonomic scope" value="Bacteria"/>
</dbReference>
<dbReference type="eggNOG" id="COG1388">
    <property type="taxonomic scope" value="Bacteria"/>
</dbReference>
<dbReference type="STRING" id="1480694.DC28_01095"/>
<dbReference type="InterPro" id="IPR011055">
    <property type="entry name" value="Dup_hybrid_motif"/>
</dbReference>
<dbReference type="Proteomes" id="UP000029692">
    <property type="component" value="Unassembled WGS sequence"/>
</dbReference>
<evidence type="ECO:0000256" key="1">
    <source>
        <dbReference type="ARBA" id="ARBA00038420"/>
    </source>
</evidence>
<dbReference type="PANTHER" id="PTHR21666">
    <property type="entry name" value="PEPTIDASE-RELATED"/>
    <property type="match status" value="1"/>
</dbReference>
<comment type="caution">
    <text evidence="4">The sequence shown here is derived from an EMBL/GenBank/DDBJ whole genome shotgun (WGS) entry which is preliminary data.</text>
</comment>
<gene>
    <name evidence="4" type="ORF">DC28_01095</name>
</gene>
<dbReference type="SMART" id="SM00257">
    <property type="entry name" value="LysM"/>
    <property type="match status" value="2"/>
</dbReference>
<dbReference type="RefSeq" id="WP_037544865.1">
    <property type="nucleotide sequence ID" value="NZ_JNUP01000003.1"/>
</dbReference>